<keyword evidence="1" id="KW-0539">Nucleus</keyword>
<organism evidence="5 6">
    <name type="scientific">Vanessa tameamea</name>
    <name type="common">Kamehameha butterfly</name>
    <dbReference type="NCBI Taxonomy" id="334116"/>
    <lineage>
        <taxon>Eukaryota</taxon>
        <taxon>Metazoa</taxon>
        <taxon>Ecdysozoa</taxon>
        <taxon>Arthropoda</taxon>
        <taxon>Hexapoda</taxon>
        <taxon>Insecta</taxon>
        <taxon>Pterygota</taxon>
        <taxon>Neoptera</taxon>
        <taxon>Endopterygota</taxon>
        <taxon>Lepidoptera</taxon>
        <taxon>Glossata</taxon>
        <taxon>Ditrysia</taxon>
        <taxon>Papilionoidea</taxon>
        <taxon>Nymphalidae</taxon>
        <taxon>Nymphalinae</taxon>
        <taxon>Vanessa</taxon>
    </lineage>
</organism>
<feature type="region of interest" description="Disordered" evidence="2">
    <location>
        <begin position="115"/>
        <end position="134"/>
    </location>
</feature>
<evidence type="ECO:0000256" key="1">
    <source>
        <dbReference type="PROSITE-ProRule" id="PRU00371"/>
    </source>
</evidence>
<reference evidence="6" key="1">
    <citation type="submission" date="2025-08" db="UniProtKB">
        <authorList>
            <consortium name="RefSeq"/>
        </authorList>
    </citation>
    <scope>IDENTIFICATION</scope>
    <source>
        <tissue evidence="6">Whole body</tissue>
    </source>
</reference>
<evidence type="ECO:0000259" key="4">
    <source>
        <dbReference type="PROSITE" id="PS51031"/>
    </source>
</evidence>
<evidence type="ECO:0000259" key="3">
    <source>
        <dbReference type="PROSITE" id="PS51029"/>
    </source>
</evidence>
<comment type="subcellular location">
    <subcellularLocation>
        <location evidence="1">Nucleus</location>
    </subcellularLocation>
</comment>
<sequence>MFDVDPEKLIKAIKTRPALYNKNDKLYHSHRKHKEKIWREICEEIHGNWNQLNQLHKIEYVREIQKRWKSLRTCFTRELALQKKENIKRESDQHVKRRKRYEYFNNLLFLMDSTDGTEEARDSDDSADPLDNSYQPEEIIYDYGESSSDVKNIQRMKIENPPEQQYPQTQIVYERSNTLEEKIIDMLKDIKKDEDDEDRQFMLSLVPSFRKLNAKQKLTARIEMLKVLQSITFEQD</sequence>
<accession>A0ABM4AQD4</accession>
<dbReference type="InterPro" id="IPR039353">
    <property type="entry name" value="TF_Adf1"/>
</dbReference>
<dbReference type="RefSeq" id="XP_064073512.1">
    <property type="nucleotide sequence ID" value="XM_064217442.1"/>
</dbReference>
<dbReference type="PANTHER" id="PTHR12243">
    <property type="entry name" value="MADF DOMAIN TRANSCRIPTION FACTOR"/>
    <property type="match status" value="1"/>
</dbReference>
<keyword evidence="5" id="KW-1185">Reference proteome</keyword>
<dbReference type="InterPro" id="IPR006578">
    <property type="entry name" value="MADF-dom"/>
</dbReference>
<dbReference type="SMART" id="SM00595">
    <property type="entry name" value="MADF"/>
    <property type="match status" value="1"/>
</dbReference>
<gene>
    <name evidence="6" type="primary">LOC113394804</name>
</gene>
<dbReference type="Pfam" id="PF10545">
    <property type="entry name" value="MADF_DNA_bdg"/>
    <property type="match status" value="1"/>
</dbReference>
<dbReference type="PROSITE" id="PS51031">
    <property type="entry name" value="BESS"/>
    <property type="match status" value="1"/>
</dbReference>
<evidence type="ECO:0000313" key="5">
    <source>
        <dbReference type="Proteomes" id="UP001652626"/>
    </source>
</evidence>
<dbReference type="Proteomes" id="UP001652626">
    <property type="component" value="Chromosome 17"/>
</dbReference>
<evidence type="ECO:0000256" key="2">
    <source>
        <dbReference type="SAM" id="MobiDB-lite"/>
    </source>
</evidence>
<name>A0ABM4AQD4_VANTA</name>
<protein>
    <submittedName>
        <fullName evidence="6">Uncharacterized protein LOC113394804</fullName>
    </submittedName>
</protein>
<dbReference type="GeneID" id="113394804"/>
<proteinExistence type="predicted"/>
<feature type="domain" description="MADF" evidence="3">
    <location>
        <begin position="8"/>
        <end position="115"/>
    </location>
</feature>
<dbReference type="InterPro" id="IPR004210">
    <property type="entry name" value="BESS_motif"/>
</dbReference>
<feature type="domain" description="BESS" evidence="4">
    <location>
        <begin position="195"/>
        <end position="234"/>
    </location>
</feature>
<dbReference type="PANTHER" id="PTHR12243:SF67">
    <property type="entry name" value="COREPRESSOR OF PANGOLIN, ISOFORM A-RELATED"/>
    <property type="match status" value="1"/>
</dbReference>
<dbReference type="Pfam" id="PF02944">
    <property type="entry name" value="BESS"/>
    <property type="match status" value="1"/>
</dbReference>
<evidence type="ECO:0000313" key="6">
    <source>
        <dbReference type="RefSeq" id="XP_064073512.1"/>
    </source>
</evidence>
<dbReference type="PROSITE" id="PS51029">
    <property type="entry name" value="MADF"/>
    <property type="match status" value="1"/>
</dbReference>